<dbReference type="PROSITE" id="PS50011">
    <property type="entry name" value="PROTEIN_KINASE_DOM"/>
    <property type="match status" value="1"/>
</dbReference>
<comment type="caution">
    <text evidence="6">The sequence shown here is derived from an EMBL/GenBank/DDBJ whole genome shotgun (WGS) entry which is preliminary data.</text>
</comment>
<organism evidence="6 7">
    <name type="scientific">Gonium pectorale</name>
    <name type="common">Green alga</name>
    <dbReference type="NCBI Taxonomy" id="33097"/>
    <lineage>
        <taxon>Eukaryota</taxon>
        <taxon>Viridiplantae</taxon>
        <taxon>Chlorophyta</taxon>
        <taxon>core chlorophytes</taxon>
        <taxon>Chlorophyceae</taxon>
        <taxon>CS clade</taxon>
        <taxon>Chlamydomonadales</taxon>
        <taxon>Volvocaceae</taxon>
        <taxon>Gonium</taxon>
    </lineage>
</organism>
<reference evidence="7" key="1">
    <citation type="journal article" date="2016" name="Nat. Commun.">
        <title>The Gonium pectorale genome demonstrates co-option of cell cycle regulation during the evolution of multicellularity.</title>
        <authorList>
            <person name="Hanschen E.R."/>
            <person name="Marriage T.N."/>
            <person name="Ferris P.J."/>
            <person name="Hamaji T."/>
            <person name="Toyoda A."/>
            <person name="Fujiyama A."/>
            <person name="Neme R."/>
            <person name="Noguchi H."/>
            <person name="Minakuchi Y."/>
            <person name="Suzuki M."/>
            <person name="Kawai-Toyooka H."/>
            <person name="Smith D.R."/>
            <person name="Sparks H."/>
            <person name="Anderson J."/>
            <person name="Bakaric R."/>
            <person name="Luria V."/>
            <person name="Karger A."/>
            <person name="Kirschner M.W."/>
            <person name="Durand P.M."/>
            <person name="Michod R.E."/>
            <person name="Nozaki H."/>
            <person name="Olson B.J."/>
        </authorList>
    </citation>
    <scope>NUCLEOTIDE SEQUENCE [LARGE SCALE GENOMIC DNA]</scope>
    <source>
        <strain evidence="7">NIES-2863</strain>
    </source>
</reference>
<evidence type="ECO:0000256" key="3">
    <source>
        <dbReference type="PROSITE-ProRule" id="PRU10141"/>
    </source>
</evidence>
<dbReference type="OrthoDB" id="534417at2759"/>
<dbReference type="EMBL" id="LSYV01000017">
    <property type="protein sequence ID" value="KXZ50478.1"/>
    <property type="molecule type" value="Genomic_DNA"/>
</dbReference>
<protein>
    <recommendedName>
        <fullName evidence="5">Protein kinase domain-containing protein</fullName>
    </recommendedName>
</protein>
<evidence type="ECO:0000256" key="4">
    <source>
        <dbReference type="SAM" id="MobiDB-lite"/>
    </source>
</evidence>
<proteinExistence type="predicted"/>
<feature type="compositionally biased region" description="Low complexity" evidence="4">
    <location>
        <begin position="831"/>
        <end position="859"/>
    </location>
</feature>
<feature type="domain" description="Protein kinase" evidence="5">
    <location>
        <begin position="1"/>
        <end position="249"/>
    </location>
</feature>
<evidence type="ECO:0000313" key="7">
    <source>
        <dbReference type="Proteomes" id="UP000075714"/>
    </source>
</evidence>
<keyword evidence="7" id="KW-1185">Reference proteome</keyword>
<feature type="compositionally biased region" description="Acidic residues" evidence="4">
    <location>
        <begin position="803"/>
        <end position="819"/>
    </location>
</feature>
<keyword evidence="2 3" id="KW-0067">ATP-binding</keyword>
<dbReference type="AlphaFoldDB" id="A0A150GL20"/>
<dbReference type="PROSITE" id="PS00107">
    <property type="entry name" value="PROTEIN_KINASE_ATP"/>
    <property type="match status" value="1"/>
</dbReference>
<accession>A0A150GL20</accession>
<sequence>MQDVEPLDEGSYEYVCCLGEGSYGSVLLCRERDTGRLVAVKGFKYAHTDKLGLRLALREMRVLKSLVHPLIIPLERAFRRDIKPSNVLIKTDGTIRLCDFGFARVAHSSSSARTTAAGGSCAEEQERLTSYVQTHVWAIGATIAEMALGHPVLPGSSSLDQLWRILGALPGPRPSAVVAAVEALQRLNPAQAGGGVTAEQLRPKELPGRPLREVLSGLEPGARQLLAACLQLEPSARPTTEELLRVPWFGDVRREMAGNPTLERLYDIEMAAGPAAAVVPAMPPSTLQALAAAAKPAAEADASESLFGCSPPVSGREAVPRAAGKGSAAACLSLEVGITSPGTPPAPRPPLQRMVSYKTDPLQRPGGELRTDAGVIRRAATTSTPAAPAAVPATAAAQAQATAAAAAQATLAAGRQAATVMHTPFGDPAAVAHVPPHTAHGQAPGDAADYGNCETMGLSGAVAAFRRRSGLAIAPPSPVYPSAADELPTPQQHRVTNYFLRRSSSTVMSDHLVSGDLRSQTLEPLPEVPERPRPPAAVFAAATVAAVKPVRAAGSYGKASPSASRRPSLPGARRIGAARPGLRRVTTYGTLNDPNLLAARQTQRRASGSPGVGVGISSGLAGGGRPPAAARAGLGLGLGLGYPHRQPIALRNAASYPCQLPPASELMGQGSEADGPAPSPFIPYFSKAGAAYFKGMATASNGAAVAQAFLHSGRLASSLGMSEMCMSVVASPKGLPAAATTTGADAAGGAPPAPPRRAGTLQKLLLYDEYGDRYGQAHGLHGANNDPGYDGLMCDSDLCSDCGDSDDGDESGQEGEEEGFMGMGWRRRRSNTATATTAGAAAASANSATASRRRGSVGSSRGTMLGYLNATQGGAVQVLSTLPLPAAVSAAVVAAAATQLPYTAATGGRGGSGGGAVPDVEAGLVRPLRHNLREEPVSPVLAASAAPRRTAPRDMDPIPGGADGRASRPQRVNVTPATEPFPSERFADAPATRPHMAPGRPLAPCDGTPPAPAALYDKYGASSGMYGSAYASAYGSTTYGSMEYVHAMDGLAKAGSDRSRVGRRTPPPGLWRDSPVCAPDADNTLEDVWADFGVSLKGHPARGSGAGRPGRARWNNALAPPLAKRLGGALLRVFACGGGGGGRSAVQVAESDEEEG</sequence>
<evidence type="ECO:0000259" key="5">
    <source>
        <dbReference type="PROSITE" id="PS50011"/>
    </source>
</evidence>
<name>A0A150GL20_GONPE</name>
<dbReference type="GO" id="GO:0005524">
    <property type="term" value="F:ATP binding"/>
    <property type="evidence" value="ECO:0007669"/>
    <property type="project" value="UniProtKB-UniRule"/>
</dbReference>
<dbReference type="Proteomes" id="UP000075714">
    <property type="component" value="Unassembled WGS sequence"/>
</dbReference>
<evidence type="ECO:0000313" key="6">
    <source>
        <dbReference type="EMBL" id="KXZ50478.1"/>
    </source>
</evidence>
<feature type="region of interest" description="Disordered" evidence="4">
    <location>
        <begin position="942"/>
        <end position="999"/>
    </location>
</feature>
<dbReference type="InterPro" id="IPR000719">
    <property type="entry name" value="Prot_kinase_dom"/>
</dbReference>
<gene>
    <name evidence="6" type="ORF">GPECTOR_16g653</name>
</gene>
<feature type="compositionally biased region" description="Low complexity" evidence="4">
    <location>
        <begin position="553"/>
        <end position="574"/>
    </location>
</feature>
<dbReference type="InterPro" id="IPR011009">
    <property type="entry name" value="Kinase-like_dom_sf"/>
</dbReference>
<keyword evidence="1 3" id="KW-0547">Nucleotide-binding</keyword>
<dbReference type="Pfam" id="PF00069">
    <property type="entry name" value="Pkinase"/>
    <property type="match status" value="2"/>
</dbReference>
<dbReference type="InterPro" id="IPR017441">
    <property type="entry name" value="Protein_kinase_ATP_BS"/>
</dbReference>
<evidence type="ECO:0000256" key="1">
    <source>
        <dbReference type="ARBA" id="ARBA00022741"/>
    </source>
</evidence>
<evidence type="ECO:0000256" key="2">
    <source>
        <dbReference type="ARBA" id="ARBA00022840"/>
    </source>
</evidence>
<feature type="region of interest" description="Disordered" evidence="4">
    <location>
        <begin position="803"/>
        <end position="859"/>
    </location>
</feature>
<dbReference type="SUPFAM" id="SSF56112">
    <property type="entry name" value="Protein kinase-like (PK-like)"/>
    <property type="match status" value="1"/>
</dbReference>
<dbReference type="Gene3D" id="1.10.510.10">
    <property type="entry name" value="Transferase(Phosphotransferase) domain 1"/>
    <property type="match status" value="2"/>
</dbReference>
<dbReference type="InterPro" id="IPR050117">
    <property type="entry name" value="MAPK"/>
</dbReference>
<feature type="region of interest" description="Disordered" evidence="4">
    <location>
        <begin position="553"/>
        <end position="588"/>
    </location>
</feature>
<dbReference type="GO" id="GO:0004672">
    <property type="term" value="F:protein kinase activity"/>
    <property type="evidence" value="ECO:0007669"/>
    <property type="project" value="InterPro"/>
</dbReference>
<dbReference type="SMART" id="SM00220">
    <property type="entry name" value="S_TKc"/>
    <property type="match status" value="1"/>
</dbReference>
<feature type="binding site" evidence="3">
    <location>
        <position position="41"/>
    </location>
    <ligand>
        <name>ATP</name>
        <dbReference type="ChEBI" id="CHEBI:30616"/>
    </ligand>
</feature>
<dbReference type="PANTHER" id="PTHR24055">
    <property type="entry name" value="MITOGEN-ACTIVATED PROTEIN KINASE"/>
    <property type="match status" value="1"/>
</dbReference>